<dbReference type="Pfam" id="PF00625">
    <property type="entry name" value="Guanylate_kin"/>
    <property type="match status" value="1"/>
</dbReference>
<dbReference type="PROSITE" id="PS00856">
    <property type="entry name" value="GUANYLATE_KINASE_1"/>
    <property type="match status" value="1"/>
</dbReference>
<accession>A0A7R9NUD5</accession>
<evidence type="ECO:0000256" key="4">
    <source>
        <dbReference type="SAM" id="MobiDB-lite"/>
    </source>
</evidence>
<dbReference type="AlphaFoldDB" id="A0A7R9NUD5"/>
<dbReference type="GO" id="GO:0016020">
    <property type="term" value="C:membrane"/>
    <property type="evidence" value="ECO:0007669"/>
    <property type="project" value="UniProtKB-SubCell"/>
</dbReference>
<dbReference type="InterPro" id="IPR008145">
    <property type="entry name" value="GK/Ca_channel_bsu"/>
</dbReference>
<sequence>MTSRVKGQEMARVFLELPSDVRFTDQHQSMSSKMHASCACARGSARRLQPRSADRGWETSDNLHNAKRDDFKALENDASIAKDLRQFLNSRFQKGSVDHDLQNTIRDNLYLRTVPVTTRLPRDGEVNGVDYTFLTPDEFMTLERSGNLLESGIYEAKTASDYSNGHAIGPAVLLPTTYLRNYNVIEIVSTAVAVKETGRLRNFLVNDDSVAIEIEPFLIQFQSDAPLAPFLNEALMSIMKSLMKRFVKSDKLDAARSLLELDIFNETNLLNAKHVDLGYATREAIRKTKGVTEKEILLFRQDCKTCLQKLCAKLFERSPLKYKLTKAISFLDPGVAVLKSTRSARLKSTLEIFLANNWITGVAADLVDRQFNIKAIGGIEKVDITKSLIHSVRNARSRYKDSLEQKMKDKQNGEKQKGDRKRAAIMQKELQAKKQKILAEAQKQADILQEEIESLKKK</sequence>
<dbReference type="Gene3D" id="3.30.63.10">
    <property type="entry name" value="Guanylate Kinase phosphate binding domain"/>
    <property type="match status" value="1"/>
</dbReference>
<feature type="region of interest" description="Disordered" evidence="4">
    <location>
        <begin position="400"/>
        <end position="422"/>
    </location>
</feature>
<protein>
    <recommendedName>
        <fullName evidence="5">Guanylate kinase-like domain-containing protein</fullName>
    </recommendedName>
</protein>
<feature type="domain" description="Guanylate kinase-like" evidence="5">
    <location>
        <begin position="81"/>
        <end position="282"/>
    </location>
</feature>
<dbReference type="PANTHER" id="PTHR10316:SF40">
    <property type="entry name" value="LD27118P"/>
    <property type="match status" value="1"/>
</dbReference>
<dbReference type="GO" id="GO:0005737">
    <property type="term" value="C:cytoplasm"/>
    <property type="evidence" value="ECO:0007669"/>
    <property type="project" value="TreeGrafter"/>
</dbReference>
<dbReference type="SMART" id="SM00072">
    <property type="entry name" value="GuKc"/>
    <property type="match status" value="1"/>
</dbReference>
<dbReference type="InterPro" id="IPR027417">
    <property type="entry name" value="P-loop_NTPase"/>
</dbReference>
<comment type="subcellular location">
    <subcellularLocation>
        <location evidence="1">Membrane</location>
        <topology evidence="1">Peripheral membrane protein</topology>
    </subcellularLocation>
</comment>
<reference evidence="6" key="1">
    <citation type="submission" date="2020-11" db="EMBL/GenBank/DDBJ databases">
        <authorList>
            <person name="Tran Van P."/>
        </authorList>
    </citation>
    <scope>NUCLEOTIDE SEQUENCE</scope>
</reference>
<evidence type="ECO:0000313" key="6">
    <source>
        <dbReference type="EMBL" id="CAD7456780.1"/>
    </source>
</evidence>
<evidence type="ECO:0000256" key="1">
    <source>
        <dbReference type="ARBA" id="ARBA00004170"/>
    </source>
</evidence>
<dbReference type="InterPro" id="IPR020590">
    <property type="entry name" value="Guanylate_kinase_CS"/>
</dbReference>
<evidence type="ECO:0000256" key="2">
    <source>
        <dbReference type="ARBA" id="ARBA00023136"/>
    </source>
</evidence>
<evidence type="ECO:0000256" key="3">
    <source>
        <dbReference type="SAM" id="Coils"/>
    </source>
</evidence>
<evidence type="ECO:0000259" key="5">
    <source>
        <dbReference type="PROSITE" id="PS50052"/>
    </source>
</evidence>
<dbReference type="EMBL" id="OE001422">
    <property type="protein sequence ID" value="CAD7456780.1"/>
    <property type="molecule type" value="Genomic_DNA"/>
</dbReference>
<feature type="compositionally biased region" description="Basic and acidic residues" evidence="4">
    <location>
        <begin position="400"/>
        <end position="417"/>
    </location>
</feature>
<dbReference type="PANTHER" id="PTHR10316">
    <property type="entry name" value="MEMBRANE ASSOCIATED GUANYLATE KINASE-RELATED"/>
    <property type="match status" value="1"/>
</dbReference>
<gene>
    <name evidence="6" type="ORF">TTEB3V08_LOCUS4795</name>
</gene>
<keyword evidence="3" id="KW-0175">Coiled coil</keyword>
<keyword evidence="2" id="KW-0472">Membrane</keyword>
<dbReference type="SUPFAM" id="SSF52540">
    <property type="entry name" value="P-loop containing nucleoside triphosphate hydrolases"/>
    <property type="match status" value="1"/>
</dbReference>
<organism evidence="6">
    <name type="scientific">Timema tahoe</name>
    <dbReference type="NCBI Taxonomy" id="61484"/>
    <lineage>
        <taxon>Eukaryota</taxon>
        <taxon>Metazoa</taxon>
        <taxon>Ecdysozoa</taxon>
        <taxon>Arthropoda</taxon>
        <taxon>Hexapoda</taxon>
        <taxon>Insecta</taxon>
        <taxon>Pterygota</taxon>
        <taxon>Neoptera</taxon>
        <taxon>Polyneoptera</taxon>
        <taxon>Phasmatodea</taxon>
        <taxon>Timematodea</taxon>
        <taxon>Timematoidea</taxon>
        <taxon>Timematidae</taxon>
        <taxon>Timema</taxon>
    </lineage>
</organism>
<dbReference type="PROSITE" id="PS50052">
    <property type="entry name" value="GUANYLATE_KINASE_2"/>
    <property type="match status" value="1"/>
</dbReference>
<dbReference type="InterPro" id="IPR008144">
    <property type="entry name" value="Guanylate_kin-like_dom"/>
</dbReference>
<feature type="coiled-coil region" evidence="3">
    <location>
        <begin position="431"/>
        <end position="458"/>
    </location>
</feature>
<dbReference type="GO" id="GO:0007165">
    <property type="term" value="P:signal transduction"/>
    <property type="evidence" value="ECO:0007669"/>
    <property type="project" value="TreeGrafter"/>
</dbReference>
<name>A0A7R9NUD5_9NEOP</name>
<proteinExistence type="predicted"/>